<gene>
    <name evidence="1" type="ORF">EDC52_101746</name>
</gene>
<dbReference type="OrthoDB" id="6603671at2"/>
<sequence>MARYHRVNIDGQSLYKAETRKTAAALYPGTLAVINGSNLFAQATGVVGRLYVIDCAYHEGLGITDQIPAGHSAIGNYLEEGREFAVRVAAGTYTKDQPITVIAGQAVAVPATAGTYQIIGYSQDAVTTTAVDFIRIRARASSVVVA</sequence>
<comment type="caution">
    <text evidence="1">The sequence shown here is derived from an EMBL/GenBank/DDBJ whole genome shotgun (WGS) entry which is preliminary data.</text>
</comment>
<dbReference type="Proteomes" id="UP000295719">
    <property type="component" value="Unassembled WGS sequence"/>
</dbReference>
<dbReference type="EMBL" id="SMCR01000001">
    <property type="protein sequence ID" value="TCW00396.1"/>
    <property type="molecule type" value="Genomic_DNA"/>
</dbReference>
<reference evidence="1 2" key="1">
    <citation type="submission" date="2019-03" db="EMBL/GenBank/DDBJ databases">
        <title>Genomic Encyclopedia of Type Strains, Phase IV (KMG-IV): sequencing the most valuable type-strain genomes for metagenomic binning, comparative biology and taxonomic classification.</title>
        <authorList>
            <person name="Goeker M."/>
        </authorList>
    </citation>
    <scope>NUCLEOTIDE SEQUENCE [LARGE SCALE GENOMIC DNA]</scope>
    <source>
        <strain evidence="1 2">DSM 19580</strain>
    </source>
</reference>
<keyword evidence="2" id="KW-1185">Reference proteome</keyword>
<dbReference type="RefSeq" id="WP_131863957.1">
    <property type="nucleotide sequence ID" value="NZ_SMCR01000001.1"/>
</dbReference>
<dbReference type="AlphaFoldDB" id="A0A4V2W5M5"/>
<proteinExistence type="predicted"/>
<name>A0A4V2W5M5_9GAMM</name>
<evidence type="ECO:0000313" key="2">
    <source>
        <dbReference type="Proteomes" id="UP000295719"/>
    </source>
</evidence>
<organism evidence="1 2">
    <name type="scientific">Biostraticola tofi</name>
    <dbReference type="NCBI Taxonomy" id="466109"/>
    <lineage>
        <taxon>Bacteria</taxon>
        <taxon>Pseudomonadati</taxon>
        <taxon>Pseudomonadota</taxon>
        <taxon>Gammaproteobacteria</taxon>
        <taxon>Enterobacterales</taxon>
        <taxon>Bruguierivoracaceae</taxon>
        <taxon>Biostraticola</taxon>
    </lineage>
</organism>
<accession>A0A4V2W5M5</accession>
<evidence type="ECO:0000313" key="1">
    <source>
        <dbReference type="EMBL" id="TCW00396.1"/>
    </source>
</evidence>
<protein>
    <submittedName>
        <fullName evidence="1">Uncharacterized protein</fullName>
    </submittedName>
</protein>